<evidence type="ECO:0000313" key="3">
    <source>
        <dbReference type="Proteomes" id="UP000033934"/>
    </source>
</evidence>
<evidence type="ECO:0000256" key="1">
    <source>
        <dbReference type="SAM" id="Phobius"/>
    </source>
</evidence>
<dbReference type="Proteomes" id="UP000033934">
    <property type="component" value="Unassembled WGS sequence"/>
</dbReference>
<dbReference type="AlphaFoldDB" id="A0A0G0LBA2"/>
<accession>A0A0G0LBA2</accession>
<organism evidence="2 3">
    <name type="scientific">Berkelbacteria bacterium GW2011_GWA2_38_9</name>
    <dbReference type="NCBI Taxonomy" id="1618334"/>
    <lineage>
        <taxon>Bacteria</taxon>
        <taxon>Candidatus Berkelbacteria</taxon>
    </lineage>
</organism>
<evidence type="ECO:0000313" key="2">
    <source>
        <dbReference type="EMBL" id="KKQ89313.1"/>
    </source>
</evidence>
<dbReference type="EMBL" id="LBVO01000029">
    <property type="protein sequence ID" value="KKQ89313.1"/>
    <property type="molecule type" value="Genomic_DNA"/>
</dbReference>
<comment type="caution">
    <text evidence="2">The sequence shown here is derived from an EMBL/GenBank/DDBJ whole genome shotgun (WGS) entry which is preliminary data.</text>
</comment>
<gene>
    <name evidence="2" type="ORF">UT11_C0029G0007</name>
</gene>
<keyword evidence="1" id="KW-0472">Membrane</keyword>
<reference evidence="2 3" key="1">
    <citation type="journal article" date="2015" name="Nature">
        <title>rRNA introns, odd ribosomes, and small enigmatic genomes across a large radiation of phyla.</title>
        <authorList>
            <person name="Brown C.T."/>
            <person name="Hug L.A."/>
            <person name="Thomas B.C."/>
            <person name="Sharon I."/>
            <person name="Castelle C.J."/>
            <person name="Singh A."/>
            <person name="Wilkins M.J."/>
            <person name="Williams K.H."/>
            <person name="Banfield J.F."/>
        </authorList>
    </citation>
    <scope>NUCLEOTIDE SEQUENCE [LARGE SCALE GENOMIC DNA]</scope>
</reference>
<proteinExistence type="predicted"/>
<protein>
    <recommendedName>
        <fullName evidence="4">Prepilin-type N-terminal cleavage/methylation domain-containing protein</fullName>
    </recommendedName>
</protein>
<keyword evidence="1" id="KW-0812">Transmembrane</keyword>
<name>A0A0G0LBA2_9BACT</name>
<sequence>MRHCKIINQRLPAFTLIELVVAIGVALVVVSSTIAITILVQREVASGSDKFDSVQSTRAVVDRITRDLRQTNNIVTVLNDLTDAVPGSNNIEFENGHDETLGINYVKYYLVEGDLVKQTHHYYFASAPQTYVLWNAKDAFNQGPLLSIDSTDVVANNISNISFLKNGTSLAVFSVTSSTNQKDSTMQTQILLRNLEY</sequence>
<evidence type="ECO:0008006" key="4">
    <source>
        <dbReference type="Google" id="ProtNLM"/>
    </source>
</evidence>
<keyword evidence="1" id="KW-1133">Transmembrane helix</keyword>
<feature type="transmembrane region" description="Helical" evidence="1">
    <location>
        <begin position="12"/>
        <end position="40"/>
    </location>
</feature>